<feature type="signal peptide" evidence="1">
    <location>
        <begin position="1"/>
        <end position="22"/>
    </location>
</feature>
<comment type="caution">
    <text evidence="2">The sequence shown here is derived from an EMBL/GenBank/DDBJ whole genome shotgun (WGS) entry which is preliminary data.</text>
</comment>
<dbReference type="AlphaFoldDB" id="A0A2P8GHY2"/>
<protein>
    <submittedName>
        <fullName evidence="2">Uncharacterized protein</fullName>
    </submittedName>
</protein>
<evidence type="ECO:0000313" key="3">
    <source>
        <dbReference type="Proteomes" id="UP000240978"/>
    </source>
</evidence>
<keyword evidence="3" id="KW-1185">Reference proteome</keyword>
<dbReference type="Proteomes" id="UP000240978">
    <property type="component" value="Unassembled WGS sequence"/>
</dbReference>
<evidence type="ECO:0000256" key="1">
    <source>
        <dbReference type="SAM" id="SignalP"/>
    </source>
</evidence>
<feature type="chain" id="PRO_5015134407" evidence="1">
    <location>
        <begin position="23"/>
        <end position="87"/>
    </location>
</feature>
<accession>A0A2P8GHY2</accession>
<evidence type="ECO:0000313" key="2">
    <source>
        <dbReference type="EMBL" id="PSL33582.1"/>
    </source>
</evidence>
<keyword evidence="1" id="KW-0732">Signal</keyword>
<dbReference type="RefSeq" id="WP_245901586.1">
    <property type="nucleotide sequence ID" value="NZ_PYGK01000003.1"/>
</dbReference>
<reference evidence="2 3" key="1">
    <citation type="submission" date="2018-03" db="EMBL/GenBank/DDBJ databases">
        <title>Genomic Encyclopedia of Archaeal and Bacterial Type Strains, Phase II (KMG-II): from individual species to whole genera.</title>
        <authorList>
            <person name="Goeker M."/>
        </authorList>
    </citation>
    <scope>NUCLEOTIDE SEQUENCE [LARGE SCALE GENOMIC DNA]</scope>
    <source>
        <strain evidence="2 3">DSM 18107</strain>
    </source>
</reference>
<sequence length="87" mass="9545">MKNVRFALMAVAVTLAAGTAVATNLQNKAERAEIKYYKTSTGEFAVAGIKDYDYVCAWDHFGTCTYTFDSATGTYKPSEAGKILFLR</sequence>
<name>A0A2P8GHY2_9BACT</name>
<organism evidence="2 3">
    <name type="scientific">Chitinophaga ginsengisoli</name>
    <dbReference type="NCBI Taxonomy" id="363837"/>
    <lineage>
        <taxon>Bacteria</taxon>
        <taxon>Pseudomonadati</taxon>
        <taxon>Bacteroidota</taxon>
        <taxon>Chitinophagia</taxon>
        <taxon>Chitinophagales</taxon>
        <taxon>Chitinophagaceae</taxon>
        <taxon>Chitinophaga</taxon>
    </lineage>
</organism>
<dbReference type="EMBL" id="PYGK01000003">
    <property type="protein sequence ID" value="PSL33582.1"/>
    <property type="molecule type" value="Genomic_DNA"/>
</dbReference>
<proteinExistence type="predicted"/>
<gene>
    <name evidence="2" type="ORF">CLV42_103565</name>
</gene>